<dbReference type="PANTHER" id="PTHR36142:SF2">
    <property type="entry name" value="METALLO-HYDROLASE_OXIDOREDUCTASE SUPERFAMILY PROTEIN"/>
    <property type="match status" value="1"/>
</dbReference>
<dbReference type="HOGENOM" id="CLU_047435_1_0_1"/>
<dbReference type="PANTHER" id="PTHR36142">
    <property type="entry name" value="METALLO-HYDROLASE/OXIDOREDUCTASE SUPERFAMILY PROTEIN"/>
    <property type="match status" value="1"/>
</dbReference>
<keyword evidence="2" id="KW-1185">Reference proteome</keyword>
<organism evidence="1 2">
    <name type="scientific">Pseudozyma antarctica</name>
    <name type="common">Yeast</name>
    <name type="synonym">Candida antarctica</name>
    <dbReference type="NCBI Taxonomy" id="84753"/>
    <lineage>
        <taxon>Eukaryota</taxon>
        <taxon>Fungi</taxon>
        <taxon>Dikarya</taxon>
        <taxon>Basidiomycota</taxon>
        <taxon>Ustilaginomycotina</taxon>
        <taxon>Ustilaginomycetes</taxon>
        <taxon>Ustilaginales</taxon>
        <taxon>Ustilaginaceae</taxon>
        <taxon>Moesziomyces</taxon>
    </lineage>
</organism>
<dbReference type="AlphaFoldDB" id="A0A081CGX6"/>
<evidence type="ECO:0000313" key="1">
    <source>
        <dbReference type="EMBL" id="GAK65922.1"/>
    </source>
</evidence>
<dbReference type="InterPro" id="IPR036866">
    <property type="entry name" value="RibonucZ/Hydroxyglut_hydro"/>
</dbReference>
<dbReference type="GeneID" id="26304866"/>
<protein>
    <submittedName>
        <fullName evidence="1">Uncharacterized protein</fullName>
    </submittedName>
</protein>
<dbReference type="Proteomes" id="UP000053758">
    <property type="component" value="Unassembled WGS sequence"/>
</dbReference>
<gene>
    <name evidence="1" type="ORF">PAN0_010c4144</name>
</gene>
<proteinExistence type="predicted"/>
<dbReference type="RefSeq" id="XP_014656084.1">
    <property type="nucleotide sequence ID" value="XM_014800598.1"/>
</dbReference>
<accession>A0A081CGX6</accession>
<evidence type="ECO:0000313" key="2">
    <source>
        <dbReference type="Proteomes" id="UP000053758"/>
    </source>
</evidence>
<dbReference type="OrthoDB" id="9971601at2759"/>
<dbReference type="Gene3D" id="3.60.15.10">
    <property type="entry name" value="Ribonuclease Z/Hydroxyacylglutathione hydrolase-like"/>
    <property type="match status" value="1"/>
</dbReference>
<name>A0A081CGX6_PSEA2</name>
<reference evidence="2" key="1">
    <citation type="journal article" date="2014" name="Genome Announc.">
        <title>Draft Genome Sequence of the Yeast Pseudozyma antarctica Type Strain JCM10317, a Producer of the Glycolipid Biosurfactants, Mannosylerythritol Lipids.</title>
        <authorList>
            <person name="Saika A."/>
            <person name="Koike H."/>
            <person name="Hori T."/>
            <person name="Fukuoka T."/>
            <person name="Sato S."/>
            <person name="Habe H."/>
            <person name="Kitamoto D."/>
            <person name="Morita T."/>
        </authorList>
    </citation>
    <scope>NUCLEOTIDE SEQUENCE [LARGE SCALE GENOMIC DNA]</scope>
    <source>
        <strain evidence="2">JCM 10317</strain>
    </source>
</reference>
<sequence length="312" mass="34217">MAAVELHKLNGDTSWLIRLPLKQQLESRSFYNIVLDPWLHPTPQVDGSPLFSRQTRIEPAAFGSLAQLDCWLRSLSSNEALDAVLFSHPFTDHLHPETVCDKDSLAVLRAVKAIFTTNDSLSALRALGVKGIPAASIVDITSTAYRQDGGDTDRLPKGIEIEHLPARDWAASPAWHKLHSGILISCANAATPTQILYSPHGVTPRSIQARMQSPSQGKMARILIHSFDRQTLPLIGTVACGFPNVLDLIPTFRPDAVLATHDEHKRAEGIVGHLIKRTTVSLDQAATRLRQQHPHIPCVLKQLASGECFTVS</sequence>
<dbReference type="EMBL" id="DF830077">
    <property type="protein sequence ID" value="GAK65922.1"/>
    <property type="molecule type" value="Genomic_DNA"/>
</dbReference>